<evidence type="ECO:0000313" key="11">
    <source>
        <dbReference type="EMBL" id="NYT47519.1"/>
    </source>
</evidence>
<dbReference type="Gene3D" id="3.40.50.10090">
    <property type="match status" value="2"/>
</dbReference>
<dbReference type="GO" id="GO:0004852">
    <property type="term" value="F:uroporphyrinogen-III synthase activity"/>
    <property type="evidence" value="ECO:0007669"/>
    <property type="project" value="UniProtKB-UniRule"/>
</dbReference>
<accession>A0A7Z0MPJ7</accession>
<evidence type="ECO:0000256" key="1">
    <source>
        <dbReference type="ARBA" id="ARBA00004772"/>
    </source>
</evidence>
<protein>
    <recommendedName>
        <fullName evidence="7 9">Uroporphyrinogen-III synthase</fullName>
        <ecNumber evidence="3 9">4.2.1.75</ecNumber>
    </recommendedName>
</protein>
<dbReference type="GO" id="GO:0006782">
    <property type="term" value="P:protoporphyrinogen IX biosynthetic process"/>
    <property type="evidence" value="ECO:0007669"/>
    <property type="project" value="UniProtKB-UniRule"/>
</dbReference>
<dbReference type="EC" id="4.2.1.75" evidence="3 9"/>
<dbReference type="UniPathway" id="UPA00251">
    <property type="reaction ID" value="UER00320"/>
</dbReference>
<dbReference type="InterPro" id="IPR039793">
    <property type="entry name" value="UROS/Hem4"/>
</dbReference>
<comment type="similarity">
    <text evidence="2 9">Belongs to the uroporphyrinogen-III synthase family.</text>
</comment>
<evidence type="ECO:0000313" key="12">
    <source>
        <dbReference type="Proteomes" id="UP000537890"/>
    </source>
</evidence>
<evidence type="ECO:0000256" key="6">
    <source>
        <dbReference type="ARBA" id="ARBA00037589"/>
    </source>
</evidence>
<dbReference type="CDD" id="cd06578">
    <property type="entry name" value="HemD"/>
    <property type="match status" value="1"/>
</dbReference>
<comment type="caution">
    <text evidence="11">The sequence shown here is derived from an EMBL/GenBank/DDBJ whole genome shotgun (WGS) entry which is preliminary data.</text>
</comment>
<evidence type="ECO:0000256" key="3">
    <source>
        <dbReference type="ARBA" id="ARBA00013109"/>
    </source>
</evidence>
<evidence type="ECO:0000256" key="2">
    <source>
        <dbReference type="ARBA" id="ARBA00008133"/>
    </source>
</evidence>
<comment type="catalytic activity">
    <reaction evidence="8 9">
        <text>hydroxymethylbilane = uroporphyrinogen III + H2O</text>
        <dbReference type="Rhea" id="RHEA:18965"/>
        <dbReference type="ChEBI" id="CHEBI:15377"/>
        <dbReference type="ChEBI" id="CHEBI:57308"/>
        <dbReference type="ChEBI" id="CHEBI:57845"/>
        <dbReference type="EC" id="4.2.1.75"/>
    </reaction>
</comment>
<dbReference type="AlphaFoldDB" id="A0A7Z0MPJ7"/>
<reference evidence="11 12" key="1">
    <citation type="submission" date="2020-05" db="EMBL/GenBank/DDBJ databases">
        <title>Horizontal transmission and recombination maintain forever young bacterial symbiont genomes.</title>
        <authorList>
            <person name="Russell S.L."/>
            <person name="Pepper-Tunick E."/>
            <person name="Svedberg J."/>
            <person name="Byrne A."/>
            <person name="Ruelas Castillo J."/>
            <person name="Vollmers C."/>
            <person name="Beinart R.A."/>
            <person name="Corbett-Detig R."/>
        </authorList>
    </citation>
    <scope>NUCLEOTIDE SEQUENCE [LARGE SCALE GENOMIC DNA]</scope>
    <source>
        <strain evidence="11">4727-3</strain>
    </source>
</reference>
<comment type="function">
    <text evidence="6 9">Catalyzes cyclization of the linear tetrapyrrole, hydroxymethylbilane, to the macrocyclic uroporphyrinogen III.</text>
</comment>
<feature type="domain" description="Tetrapyrrole biosynthesis uroporphyrinogen III synthase" evidence="10">
    <location>
        <begin position="6"/>
        <end position="224"/>
    </location>
</feature>
<evidence type="ECO:0000256" key="9">
    <source>
        <dbReference type="RuleBase" id="RU366031"/>
    </source>
</evidence>
<name>A0A7Z0MPJ7_9GAMM</name>
<dbReference type="EMBL" id="JACCHS010000169">
    <property type="protein sequence ID" value="NYT47519.1"/>
    <property type="molecule type" value="Genomic_DNA"/>
</dbReference>
<evidence type="ECO:0000256" key="8">
    <source>
        <dbReference type="ARBA" id="ARBA00048617"/>
    </source>
</evidence>
<evidence type="ECO:0000256" key="4">
    <source>
        <dbReference type="ARBA" id="ARBA00023239"/>
    </source>
</evidence>
<organism evidence="11 12">
    <name type="scientific">Candidatus Methanofishera endochildressiae</name>
    <dbReference type="NCBI Taxonomy" id="2738884"/>
    <lineage>
        <taxon>Bacteria</taxon>
        <taxon>Pseudomonadati</taxon>
        <taxon>Pseudomonadota</taxon>
        <taxon>Gammaproteobacteria</taxon>
        <taxon>Candidatus Methanofishera</taxon>
    </lineage>
</organism>
<dbReference type="PANTHER" id="PTHR38042:SF1">
    <property type="entry name" value="UROPORPHYRINOGEN-III SYNTHASE, CHLOROPLASTIC"/>
    <property type="match status" value="1"/>
</dbReference>
<evidence type="ECO:0000256" key="7">
    <source>
        <dbReference type="ARBA" id="ARBA00040167"/>
    </source>
</evidence>
<dbReference type="InterPro" id="IPR003754">
    <property type="entry name" value="4pyrrol_synth_uPrphyn_synth"/>
</dbReference>
<sequence>MSNKAGKAIRFPVLEIQARVLSAEDRQRIQEIEQYQQVIFVSVNAINFALPLISGKMESLQKTSCIAVGKASYQALQAQGIQHVLVPQQGFNSEAILAMPEMQDMQGQSCLIVRGVGGRDFLADNLRERGARVDYLEVYKRVMPVADNSGLIGEYLRHKALAAILIYSGDALRNLLQMLAKEDIKKNLLKIPLLVISQRVQELAKKIGFKNIIIADQASDAAMINALMKEEKRG</sequence>
<dbReference type="Pfam" id="PF02602">
    <property type="entry name" value="HEM4"/>
    <property type="match status" value="1"/>
</dbReference>
<gene>
    <name evidence="11" type="ORF">H0A75_08070</name>
</gene>
<dbReference type="SUPFAM" id="SSF69618">
    <property type="entry name" value="HemD-like"/>
    <property type="match status" value="1"/>
</dbReference>
<dbReference type="GO" id="GO:0006780">
    <property type="term" value="P:uroporphyrinogen III biosynthetic process"/>
    <property type="evidence" value="ECO:0007669"/>
    <property type="project" value="UniProtKB-UniRule"/>
</dbReference>
<dbReference type="Proteomes" id="UP000537890">
    <property type="component" value="Unassembled WGS sequence"/>
</dbReference>
<comment type="pathway">
    <text evidence="1 9">Porphyrin-containing compound metabolism; protoporphyrin-IX biosynthesis; coproporphyrinogen-III from 5-aminolevulinate: step 3/4.</text>
</comment>
<dbReference type="InterPro" id="IPR036108">
    <property type="entry name" value="4pyrrol_syn_uPrphyn_synt_sf"/>
</dbReference>
<evidence type="ECO:0000259" key="10">
    <source>
        <dbReference type="Pfam" id="PF02602"/>
    </source>
</evidence>
<evidence type="ECO:0000256" key="5">
    <source>
        <dbReference type="ARBA" id="ARBA00023244"/>
    </source>
</evidence>
<keyword evidence="5 9" id="KW-0627">Porphyrin biosynthesis</keyword>
<proteinExistence type="inferred from homology"/>
<keyword evidence="4 9" id="KW-0456">Lyase</keyword>
<dbReference type="PANTHER" id="PTHR38042">
    <property type="entry name" value="UROPORPHYRINOGEN-III SYNTHASE, CHLOROPLASTIC"/>
    <property type="match status" value="1"/>
</dbReference>